<accession>A0ACA9QFN4</accession>
<gene>
    <name evidence="1" type="ORF">ACOLOM_LOCUS12685</name>
</gene>
<name>A0ACA9QFN4_9GLOM</name>
<reference evidence="1" key="1">
    <citation type="submission" date="2021-06" db="EMBL/GenBank/DDBJ databases">
        <authorList>
            <person name="Kallberg Y."/>
            <person name="Tangrot J."/>
            <person name="Rosling A."/>
        </authorList>
    </citation>
    <scope>NUCLEOTIDE SEQUENCE</scope>
    <source>
        <strain evidence="1">CL356</strain>
    </source>
</reference>
<evidence type="ECO:0000313" key="1">
    <source>
        <dbReference type="EMBL" id="CAG8750759.1"/>
    </source>
</evidence>
<feature type="non-terminal residue" evidence="1">
    <location>
        <position position="131"/>
    </location>
</feature>
<sequence>RLSTMLHPLDPLTPQEISSISRAIRLTLVKEQIKAFKFIQASLVPPKKSHVLAFLSIIPRKSSSPVKDLFINPIDDSSHNVILALEKDGWKIEKYIKLAKGVHPQITPEELGQADEAVRRNPQIVKLAAEV</sequence>
<protein>
    <submittedName>
        <fullName evidence="1">13191_t:CDS:1</fullName>
    </submittedName>
</protein>
<dbReference type="EMBL" id="CAJVPT010053038">
    <property type="protein sequence ID" value="CAG8750759.1"/>
    <property type="molecule type" value="Genomic_DNA"/>
</dbReference>
<evidence type="ECO:0000313" key="2">
    <source>
        <dbReference type="Proteomes" id="UP000789525"/>
    </source>
</evidence>
<proteinExistence type="predicted"/>
<dbReference type="Proteomes" id="UP000789525">
    <property type="component" value="Unassembled WGS sequence"/>
</dbReference>
<keyword evidence="2" id="KW-1185">Reference proteome</keyword>
<feature type="non-terminal residue" evidence="1">
    <location>
        <position position="1"/>
    </location>
</feature>
<organism evidence="1 2">
    <name type="scientific">Acaulospora colombiana</name>
    <dbReference type="NCBI Taxonomy" id="27376"/>
    <lineage>
        <taxon>Eukaryota</taxon>
        <taxon>Fungi</taxon>
        <taxon>Fungi incertae sedis</taxon>
        <taxon>Mucoromycota</taxon>
        <taxon>Glomeromycotina</taxon>
        <taxon>Glomeromycetes</taxon>
        <taxon>Diversisporales</taxon>
        <taxon>Acaulosporaceae</taxon>
        <taxon>Acaulospora</taxon>
    </lineage>
</organism>
<comment type="caution">
    <text evidence="1">The sequence shown here is derived from an EMBL/GenBank/DDBJ whole genome shotgun (WGS) entry which is preliminary data.</text>
</comment>